<protein>
    <recommendedName>
        <fullName evidence="3">Glycosyltransferase</fullName>
    </recommendedName>
</protein>
<sequence>MKIIFPVFGFGKSGGERVISKLATQLKNCGHDVIFIAPEHNAKPYYPTSADIVKVKRETRYIKIICSVINFYRILRVCKAIKPDCAIASFHPTAFLVFLLPSKLKKFYYIQAYEVVFYKQLWRRAIVYLSYILPLRKIVNSAQLLPRSINNFDGIVSAGVDTDLFRQRINENEGRKKTVGLVGRKEAHKGTNEVIDILISGSFSSQFNINIAVYLSEENKIKLDKNNMSYTYIDINSDEELANFYRMNDIMLAVGLVEDGAFHYPCAEAMASGCLVISNYAPLVGTNSKLVLTTFGAHYIFDSLNTALELSDVEINHEIERNLKIIKKISWDIVGIEFNNILTKNN</sequence>
<dbReference type="Proteomes" id="UP000244908">
    <property type="component" value="Chromosome"/>
</dbReference>
<evidence type="ECO:0008006" key="3">
    <source>
        <dbReference type="Google" id="ProtNLM"/>
    </source>
</evidence>
<keyword evidence="2" id="KW-1185">Reference proteome</keyword>
<dbReference type="RefSeq" id="WP_108901708.1">
    <property type="nucleotide sequence ID" value="NZ_CP029185.2"/>
</dbReference>
<dbReference type="Gene3D" id="3.40.50.2000">
    <property type="entry name" value="Glycogen Phosphorylase B"/>
    <property type="match status" value="1"/>
</dbReference>
<dbReference type="KEGG" id="lpv:HYN51_14570"/>
<dbReference type="AlphaFoldDB" id="A0A2Y9U146"/>
<name>A0A2Y9U146_9GAMM</name>
<dbReference type="SUPFAM" id="SSF53756">
    <property type="entry name" value="UDP-Glycosyltransferase/glycogen phosphorylase"/>
    <property type="match status" value="1"/>
</dbReference>
<dbReference type="OrthoDB" id="9797829at2"/>
<evidence type="ECO:0000313" key="1">
    <source>
        <dbReference type="EMBL" id="AWH89665.1"/>
    </source>
</evidence>
<evidence type="ECO:0000313" key="2">
    <source>
        <dbReference type="Proteomes" id="UP000244908"/>
    </source>
</evidence>
<proteinExistence type="predicted"/>
<accession>A0A2Y9U146</accession>
<dbReference type="EMBL" id="CP029185">
    <property type="protein sequence ID" value="AWH89665.1"/>
    <property type="molecule type" value="Genomic_DNA"/>
</dbReference>
<dbReference type="Gene3D" id="3.40.50.11090">
    <property type="match status" value="1"/>
</dbReference>
<organism evidence="1 2">
    <name type="scientific">Limnobaculum parvum</name>
    <dbReference type="NCBI Taxonomy" id="2172103"/>
    <lineage>
        <taxon>Bacteria</taxon>
        <taxon>Pseudomonadati</taxon>
        <taxon>Pseudomonadota</taxon>
        <taxon>Gammaproteobacteria</taxon>
        <taxon>Enterobacterales</taxon>
        <taxon>Budviciaceae</taxon>
        <taxon>Limnobaculum</taxon>
    </lineage>
</organism>
<reference evidence="1 2" key="1">
    <citation type="journal article" date="2019" name="Int. J. Syst. Evol. Microbiol.">
        <title>Limnobaculum parvum gen. nov., sp. nov., isolated from a freshwater lake.</title>
        <authorList>
            <person name="Baek C."/>
            <person name="Shin S.K."/>
            <person name="Yi H."/>
        </authorList>
    </citation>
    <scope>NUCLEOTIDE SEQUENCE [LARGE SCALE GENOMIC DNA]</scope>
    <source>
        <strain evidence="1 2">HYN0051</strain>
    </source>
</reference>
<gene>
    <name evidence="1" type="ORF">HYN51_14570</name>
</gene>